<evidence type="ECO:0000256" key="13">
    <source>
        <dbReference type="HAMAP-Rule" id="MF_00328"/>
    </source>
</evidence>
<proteinExistence type="inferred from homology"/>
<evidence type="ECO:0000313" key="16">
    <source>
        <dbReference type="Proteomes" id="UP000003303"/>
    </source>
</evidence>
<dbReference type="PANTHER" id="PTHR23117:SF13">
    <property type="entry name" value="GUANYLATE KINASE"/>
    <property type="match status" value="1"/>
</dbReference>
<evidence type="ECO:0000259" key="14">
    <source>
        <dbReference type="PROSITE" id="PS50052"/>
    </source>
</evidence>
<feature type="binding site" evidence="13">
    <location>
        <begin position="9"/>
        <end position="16"/>
    </location>
    <ligand>
        <name>ATP</name>
        <dbReference type="ChEBI" id="CHEBI:30616"/>
    </ligand>
</feature>
<name>C2ME68_9PORP</name>
<evidence type="ECO:0000256" key="3">
    <source>
        <dbReference type="ARBA" id="ARBA00005790"/>
    </source>
</evidence>
<dbReference type="FunFam" id="3.30.63.10:FF:000005">
    <property type="entry name" value="Guanylate kinase"/>
    <property type="match status" value="1"/>
</dbReference>
<evidence type="ECO:0000313" key="15">
    <source>
        <dbReference type="EMBL" id="EEK15945.1"/>
    </source>
</evidence>
<keyword evidence="16" id="KW-1185">Reference proteome</keyword>
<keyword evidence="7 13" id="KW-0808">Transferase</keyword>
<comment type="function">
    <text evidence="1 13">Essential for recycling GMP and indirectly, cGMP.</text>
</comment>
<dbReference type="InterPro" id="IPR008145">
    <property type="entry name" value="GK/Ca_channel_bsu"/>
</dbReference>
<feature type="domain" description="Guanylate kinase-like" evidence="14">
    <location>
        <begin position="2"/>
        <end position="183"/>
    </location>
</feature>
<comment type="similarity">
    <text evidence="3 13">Belongs to the guanylate kinase family.</text>
</comment>
<evidence type="ECO:0000256" key="12">
    <source>
        <dbReference type="ARBA" id="ARBA00048594"/>
    </source>
</evidence>
<evidence type="ECO:0000256" key="8">
    <source>
        <dbReference type="ARBA" id="ARBA00022741"/>
    </source>
</evidence>
<evidence type="ECO:0000256" key="11">
    <source>
        <dbReference type="ARBA" id="ARBA00030128"/>
    </source>
</evidence>
<dbReference type="Gene3D" id="3.40.50.300">
    <property type="entry name" value="P-loop containing nucleotide triphosphate hydrolases"/>
    <property type="match status" value="1"/>
</dbReference>
<dbReference type="Pfam" id="PF00625">
    <property type="entry name" value="Guanylate_kin"/>
    <property type="match status" value="1"/>
</dbReference>
<keyword evidence="6 13" id="KW-0963">Cytoplasm</keyword>
<dbReference type="PROSITE" id="PS50052">
    <property type="entry name" value="GUANYLATE_KINASE_2"/>
    <property type="match status" value="1"/>
</dbReference>
<dbReference type="HAMAP" id="MF_00328">
    <property type="entry name" value="Guanylate_kinase"/>
    <property type="match status" value="1"/>
</dbReference>
<accession>C2ME68</accession>
<dbReference type="NCBIfam" id="TIGR03263">
    <property type="entry name" value="guanyl_kin"/>
    <property type="match status" value="1"/>
</dbReference>
<keyword evidence="10 13" id="KW-0067">ATP-binding</keyword>
<evidence type="ECO:0000256" key="6">
    <source>
        <dbReference type="ARBA" id="ARBA00022490"/>
    </source>
</evidence>
<evidence type="ECO:0000256" key="9">
    <source>
        <dbReference type="ARBA" id="ARBA00022777"/>
    </source>
</evidence>
<dbReference type="EC" id="2.7.4.8" evidence="4 13"/>
<dbReference type="RefSeq" id="WP_007366131.1">
    <property type="nucleotide sequence ID" value="NZ_ACLR01000226.1"/>
</dbReference>
<organism evidence="15 16">
    <name type="scientific">Porphyromonas uenonis 60-3</name>
    <dbReference type="NCBI Taxonomy" id="596327"/>
    <lineage>
        <taxon>Bacteria</taxon>
        <taxon>Pseudomonadati</taxon>
        <taxon>Bacteroidota</taxon>
        <taxon>Bacteroidia</taxon>
        <taxon>Bacteroidales</taxon>
        <taxon>Porphyromonadaceae</taxon>
        <taxon>Porphyromonas</taxon>
    </lineage>
</organism>
<dbReference type="InterPro" id="IPR017665">
    <property type="entry name" value="Guanylate_kinase"/>
</dbReference>
<dbReference type="AlphaFoldDB" id="C2ME68"/>
<keyword evidence="9 13" id="KW-0418">Kinase</keyword>
<gene>
    <name evidence="13 15" type="primary">gmk</name>
    <name evidence="15" type="ORF">PORUE0001_0225</name>
</gene>
<evidence type="ECO:0000256" key="10">
    <source>
        <dbReference type="ARBA" id="ARBA00022840"/>
    </source>
</evidence>
<dbReference type="eggNOG" id="COG0194">
    <property type="taxonomic scope" value="Bacteria"/>
</dbReference>
<evidence type="ECO:0000256" key="7">
    <source>
        <dbReference type="ARBA" id="ARBA00022679"/>
    </source>
</evidence>
<dbReference type="STRING" id="596327.PORUE0001_0225"/>
<dbReference type="GO" id="GO:0004385">
    <property type="term" value="F:GMP kinase activity"/>
    <property type="evidence" value="ECO:0007669"/>
    <property type="project" value="UniProtKB-UniRule"/>
</dbReference>
<dbReference type="GO" id="GO:0005829">
    <property type="term" value="C:cytosol"/>
    <property type="evidence" value="ECO:0007669"/>
    <property type="project" value="TreeGrafter"/>
</dbReference>
<dbReference type="Proteomes" id="UP000003303">
    <property type="component" value="Unassembled WGS sequence"/>
</dbReference>
<comment type="caution">
    <text evidence="15">The sequence shown here is derived from an EMBL/GenBank/DDBJ whole genome shotgun (WGS) entry which is preliminary data.</text>
</comment>
<evidence type="ECO:0000256" key="4">
    <source>
        <dbReference type="ARBA" id="ARBA00012961"/>
    </source>
</evidence>
<dbReference type="Gene3D" id="3.30.63.10">
    <property type="entry name" value="Guanylate Kinase phosphate binding domain"/>
    <property type="match status" value="1"/>
</dbReference>
<dbReference type="SUPFAM" id="SSF52540">
    <property type="entry name" value="P-loop containing nucleoside triphosphate hydrolases"/>
    <property type="match status" value="1"/>
</dbReference>
<comment type="subcellular location">
    <subcellularLocation>
        <location evidence="2 13">Cytoplasm</location>
    </subcellularLocation>
</comment>
<dbReference type="OrthoDB" id="9808150at2"/>
<keyword evidence="8 13" id="KW-0547">Nucleotide-binding</keyword>
<protein>
    <recommendedName>
        <fullName evidence="5 13">Guanylate kinase</fullName>
        <ecNumber evidence="4 13">2.7.4.8</ecNumber>
    </recommendedName>
    <alternativeName>
        <fullName evidence="11 13">GMP kinase</fullName>
    </alternativeName>
</protein>
<reference evidence="15 16" key="1">
    <citation type="submission" date="2009-04" db="EMBL/GenBank/DDBJ databases">
        <authorList>
            <person name="Sebastian Y."/>
            <person name="Madupu R."/>
            <person name="Durkin A.S."/>
            <person name="Torralba M."/>
            <person name="Methe B."/>
            <person name="Sutton G.G."/>
            <person name="Strausberg R.L."/>
            <person name="Nelson K.E."/>
        </authorList>
    </citation>
    <scope>NUCLEOTIDE SEQUENCE [LARGE SCALE GENOMIC DNA]</scope>
    <source>
        <strain evidence="15 16">60-3</strain>
    </source>
</reference>
<evidence type="ECO:0000256" key="2">
    <source>
        <dbReference type="ARBA" id="ARBA00004496"/>
    </source>
</evidence>
<dbReference type="GO" id="GO:0005524">
    <property type="term" value="F:ATP binding"/>
    <property type="evidence" value="ECO:0007669"/>
    <property type="project" value="UniProtKB-UniRule"/>
</dbReference>
<dbReference type="InterPro" id="IPR027417">
    <property type="entry name" value="P-loop_NTPase"/>
</dbReference>
<dbReference type="CDD" id="cd00071">
    <property type="entry name" value="GMPK"/>
    <property type="match status" value="1"/>
</dbReference>
<dbReference type="EMBL" id="ACLR01000226">
    <property type="protein sequence ID" value="EEK15945.1"/>
    <property type="molecule type" value="Genomic_DNA"/>
</dbReference>
<evidence type="ECO:0000256" key="5">
    <source>
        <dbReference type="ARBA" id="ARBA00016296"/>
    </source>
</evidence>
<dbReference type="SMART" id="SM00072">
    <property type="entry name" value="GuKc"/>
    <property type="match status" value="1"/>
</dbReference>
<dbReference type="InterPro" id="IPR008144">
    <property type="entry name" value="Guanylate_kin-like_dom"/>
</dbReference>
<dbReference type="PANTHER" id="PTHR23117">
    <property type="entry name" value="GUANYLATE KINASE-RELATED"/>
    <property type="match status" value="1"/>
</dbReference>
<evidence type="ECO:0000256" key="1">
    <source>
        <dbReference type="ARBA" id="ARBA00003531"/>
    </source>
</evidence>
<comment type="catalytic activity">
    <reaction evidence="12 13">
        <text>GMP + ATP = GDP + ADP</text>
        <dbReference type="Rhea" id="RHEA:20780"/>
        <dbReference type="ChEBI" id="CHEBI:30616"/>
        <dbReference type="ChEBI" id="CHEBI:58115"/>
        <dbReference type="ChEBI" id="CHEBI:58189"/>
        <dbReference type="ChEBI" id="CHEBI:456216"/>
        <dbReference type="EC" id="2.7.4.8"/>
    </reaction>
</comment>
<sequence>MSHLIIISAPSGSGKSTVIQQLMQDESLRLSFSISATSRPPRGNEQHGVEYYFYTPEQFKKLIAEDRLVEYVEVYPGKYYGTLRSEVDRLGAMGRNILFDVDAVGAMRIQEAYRDKVVSIFLMPPTFAELRRRLESRGTESPELVEERMRRASYEINFAEQFDHTVVNDDLKLCVSQVAQIIRDTISK</sequence>